<feature type="transmembrane region" description="Helical" evidence="1">
    <location>
        <begin position="124"/>
        <end position="144"/>
    </location>
</feature>
<keyword evidence="3" id="KW-1185">Reference proteome</keyword>
<feature type="transmembrane region" description="Helical" evidence="1">
    <location>
        <begin position="38"/>
        <end position="55"/>
    </location>
</feature>
<name>A0A1W1H5V9_9BACT</name>
<organism evidence="2 3">
    <name type="scientific">Desulfamplus magnetovallimortis</name>
    <dbReference type="NCBI Taxonomy" id="1246637"/>
    <lineage>
        <taxon>Bacteria</taxon>
        <taxon>Pseudomonadati</taxon>
        <taxon>Thermodesulfobacteriota</taxon>
        <taxon>Desulfobacteria</taxon>
        <taxon>Desulfobacterales</taxon>
        <taxon>Desulfobacteraceae</taxon>
        <taxon>Desulfamplus</taxon>
    </lineage>
</organism>
<keyword evidence="1" id="KW-1133">Transmembrane helix</keyword>
<dbReference type="GO" id="GO:0005886">
    <property type="term" value="C:plasma membrane"/>
    <property type="evidence" value="ECO:0007669"/>
    <property type="project" value="TreeGrafter"/>
</dbReference>
<evidence type="ECO:0000256" key="1">
    <source>
        <dbReference type="SAM" id="Phobius"/>
    </source>
</evidence>
<evidence type="ECO:0000313" key="3">
    <source>
        <dbReference type="Proteomes" id="UP000191931"/>
    </source>
</evidence>
<dbReference type="OrthoDB" id="9097160at2"/>
<gene>
    <name evidence="2" type="ORF">MTBBW1_1170008</name>
</gene>
<keyword evidence="1" id="KW-0812">Transmembrane</keyword>
<dbReference type="InterPro" id="IPR006750">
    <property type="entry name" value="YdcZ"/>
</dbReference>
<protein>
    <recommendedName>
        <fullName evidence="4">DMT family transporter</fullName>
    </recommendedName>
</protein>
<dbReference type="PANTHER" id="PTHR34821">
    <property type="entry name" value="INNER MEMBRANE PROTEIN YDCZ"/>
    <property type="match status" value="1"/>
</dbReference>
<proteinExistence type="predicted"/>
<feature type="transmembrane region" description="Helical" evidence="1">
    <location>
        <begin position="93"/>
        <end position="112"/>
    </location>
</feature>
<feature type="transmembrane region" description="Helical" evidence="1">
    <location>
        <begin position="67"/>
        <end position="87"/>
    </location>
</feature>
<accession>A0A1W1H5V9</accession>
<sequence>MLNIILLVIVAIIGGIFVTIQAQFMGVLDKNMGTLESVFITYGGGGLCVGLMMLFARGGNLSAFQSVPWYTLSSGITGLVIVGTIGYTTPRLGLVPALTLMVAAQFVSAAIIDHFGLLGADIRMLSPSRLSGIGIMILGIWLIIK</sequence>
<dbReference type="STRING" id="1246637.MTBBW1_1170008"/>
<dbReference type="PANTHER" id="PTHR34821:SF2">
    <property type="entry name" value="INNER MEMBRANE PROTEIN YDCZ"/>
    <property type="match status" value="1"/>
</dbReference>
<evidence type="ECO:0008006" key="4">
    <source>
        <dbReference type="Google" id="ProtNLM"/>
    </source>
</evidence>
<dbReference type="Pfam" id="PF04657">
    <property type="entry name" value="DMT_YdcZ"/>
    <property type="match status" value="1"/>
</dbReference>
<dbReference type="AlphaFoldDB" id="A0A1W1H5V9"/>
<dbReference type="RefSeq" id="WP_080804309.1">
    <property type="nucleotide sequence ID" value="NZ_LT828546.1"/>
</dbReference>
<dbReference type="Proteomes" id="UP000191931">
    <property type="component" value="Unassembled WGS sequence"/>
</dbReference>
<reference evidence="2 3" key="1">
    <citation type="submission" date="2017-03" db="EMBL/GenBank/DDBJ databases">
        <authorList>
            <person name="Afonso C.L."/>
            <person name="Miller P.J."/>
            <person name="Scott M.A."/>
            <person name="Spackman E."/>
            <person name="Goraichik I."/>
            <person name="Dimitrov K.M."/>
            <person name="Suarez D.L."/>
            <person name="Swayne D.E."/>
        </authorList>
    </citation>
    <scope>NUCLEOTIDE SEQUENCE [LARGE SCALE GENOMIC DNA]</scope>
    <source>
        <strain evidence="2">PRJEB14757</strain>
    </source>
</reference>
<dbReference type="EMBL" id="FWEV01000021">
    <property type="protein sequence ID" value="SLM27863.1"/>
    <property type="molecule type" value="Genomic_DNA"/>
</dbReference>
<evidence type="ECO:0000313" key="2">
    <source>
        <dbReference type="EMBL" id="SLM27863.1"/>
    </source>
</evidence>
<keyword evidence="1" id="KW-0472">Membrane</keyword>